<dbReference type="EMBL" id="SOZJ01000010">
    <property type="protein sequence ID" value="TGJ62369.1"/>
    <property type="molecule type" value="Genomic_DNA"/>
</dbReference>
<sequence length="183" mass="20658">MVFSPAIQHFEHLALHSKGNSPNKHPYDLQGPSGPFQQDERLYSSQNTVPRTYTDHRLFSGEPDSEYGLFVKKLAEPRKTDAKQLYDGVSLDNSPLDAHPMDQDVPPQPGPPQSAEISLPEKPPDVYVLDAPIYQLVNRLLTSKLPTRLPKCLSTNYLLSYRPDTNNTKIDIYANIFEKILAK</sequence>
<organism evidence="2 3">
    <name type="scientific">Orbilia oligospora</name>
    <name type="common">Nematode-trapping fungus</name>
    <name type="synonym">Arthrobotrys oligospora</name>
    <dbReference type="NCBI Taxonomy" id="2813651"/>
    <lineage>
        <taxon>Eukaryota</taxon>
        <taxon>Fungi</taxon>
        <taxon>Dikarya</taxon>
        <taxon>Ascomycota</taxon>
        <taxon>Pezizomycotina</taxon>
        <taxon>Orbiliomycetes</taxon>
        <taxon>Orbiliales</taxon>
        <taxon>Orbiliaceae</taxon>
        <taxon>Orbilia</taxon>
    </lineage>
</organism>
<accession>A0A8H2HD19</accession>
<feature type="region of interest" description="Disordered" evidence="1">
    <location>
        <begin position="82"/>
        <end position="120"/>
    </location>
</feature>
<reference evidence="2 3" key="1">
    <citation type="submission" date="2019-03" db="EMBL/GenBank/DDBJ databases">
        <title>Nematode-trapping fungi genome.</title>
        <authorList>
            <person name="Vidal-Diez De Ulzurrun G."/>
        </authorList>
    </citation>
    <scope>NUCLEOTIDE SEQUENCE [LARGE SCALE GENOMIC DNA]</scope>
    <source>
        <strain evidence="2 3">TWF154</strain>
    </source>
</reference>
<comment type="caution">
    <text evidence="2">The sequence shown here is derived from an EMBL/GenBank/DDBJ whole genome shotgun (WGS) entry which is preliminary data.</text>
</comment>
<evidence type="ECO:0000313" key="3">
    <source>
        <dbReference type="Proteomes" id="UP000297595"/>
    </source>
</evidence>
<name>A0A8H2HD19_ORBOL</name>
<dbReference type="AlphaFoldDB" id="A0A8H2HD19"/>
<feature type="region of interest" description="Disordered" evidence="1">
    <location>
        <begin position="16"/>
        <end position="35"/>
    </location>
</feature>
<evidence type="ECO:0000256" key="1">
    <source>
        <dbReference type="SAM" id="MobiDB-lite"/>
    </source>
</evidence>
<protein>
    <submittedName>
        <fullName evidence="2">Uncharacterized protein</fullName>
    </submittedName>
</protein>
<proteinExistence type="predicted"/>
<dbReference type="Proteomes" id="UP000297595">
    <property type="component" value="Unassembled WGS sequence"/>
</dbReference>
<gene>
    <name evidence="2" type="ORF">EYR41_002348</name>
</gene>
<evidence type="ECO:0000313" key="2">
    <source>
        <dbReference type="EMBL" id="TGJ62369.1"/>
    </source>
</evidence>